<reference evidence="2" key="1">
    <citation type="submission" date="2013-04" db="EMBL/GenBank/DDBJ databases">
        <title>The genome sequencing project of 58 acetic acid bacteria.</title>
        <authorList>
            <person name="Okamoto-Kainuma A."/>
            <person name="Ishikawa M."/>
            <person name="Umino S."/>
            <person name="Koizumi Y."/>
            <person name="Shiwa Y."/>
            <person name="Yoshikawa H."/>
            <person name="Matsutani M."/>
            <person name="Matsushita K."/>
        </authorList>
    </citation>
    <scope>NUCLEOTIDE SEQUENCE</scope>
    <source>
        <strain evidence="2">NRIC 0535</strain>
    </source>
</reference>
<name>A0ABQ0PY27_9PROT</name>
<proteinExistence type="predicted"/>
<evidence type="ECO:0000313" key="2">
    <source>
        <dbReference type="EMBL" id="GBQ84401.1"/>
    </source>
</evidence>
<gene>
    <name evidence="2" type="ORF">AA0535_0493</name>
</gene>
<evidence type="ECO:0000313" key="3">
    <source>
        <dbReference type="Proteomes" id="UP001062776"/>
    </source>
</evidence>
<keyword evidence="3" id="KW-1185">Reference proteome</keyword>
<evidence type="ECO:0000256" key="1">
    <source>
        <dbReference type="SAM" id="MobiDB-lite"/>
    </source>
</evidence>
<dbReference type="EMBL" id="BAPV01000003">
    <property type="protein sequence ID" value="GBQ84401.1"/>
    <property type="molecule type" value="Genomic_DNA"/>
</dbReference>
<comment type="caution">
    <text evidence="2">The sequence shown here is derived from an EMBL/GenBank/DDBJ whole genome shotgun (WGS) entry which is preliminary data.</text>
</comment>
<sequence length="101" mass="11511">MRKREGAQWNGVYSTTHTEPQVFGWNGALAPCHQMHGNGPERTGHTAAFPNTNDAKRTVNHPNCVDWKKVWASKRRLSPERRRIEPMPSTRLGSEDVISFE</sequence>
<feature type="region of interest" description="Disordered" evidence="1">
    <location>
        <begin position="75"/>
        <end position="101"/>
    </location>
</feature>
<protein>
    <submittedName>
        <fullName evidence="2">Uncharacterized protein</fullName>
    </submittedName>
</protein>
<feature type="region of interest" description="Disordered" evidence="1">
    <location>
        <begin position="34"/>
        <end position="60"/>
    </location>
</feature>
<dbReference type="Proteomes" id="UP001062776">
    <property type="component" value="Unassembled WGS sequence"/>
</dbReference>
<organism evidence="2 3">
    <name type="scientific">Asaia krungthepensis NRIC 0535</name>
    <dbReference type="NCBI Taxonomy" id="1307925"/>
    <lineage>
        <taxon>Bacteria</taxon>
        <taxon>Pseudomonadati</taxon>
        <taxon>Pseudomonadota</taxon>
        <taxon>Alphaproteobacteria</taxon>
        <taxon>Acetobacterales</taxon>
        <taxon>Acetobacteraceae</taxon>
        <taxon>Asaia</taxon>
    </lineage>
</organism>
<accession>A0ABQ0PY27</accession>